<dbReference type="RefSeq" id="WP_243731151.1">
    <property type="nucleotide sequence ID" value="NZ_VLKF01000001.1"/>
</dbReference>
<sequence>MLATAAAAFAVGWLVRPTPPPPPLESVAVQVSDPDISATADVVPHTWGVEVKLSGSGFTAGEVYRVAVLEEDGDAAPAGAFLGTGPAELDCNLNSPVLRTDAEGFVVVDASGAVVLSSEF</sequence>
<name>A0A562ITD1_9ACTN</name>
<organism evidence="1 2">
    <name type="scientific">Modestobacter roseus</name>
    <dbReference type="NCBI Taxonomy" id="1181884"/>
    <lineage>
        <taxon>Bacteria</taxon>
        <taxon>Bacillati</taxon>
        <taxon>Actinomycetota</taxon>
        <taxon>Actinomycetes</taxon>
        <taxon>Geodermatophilales</taxon>
        <taxon>Geodermatophilaceae</taxon>
        <taxon>Modestobacter</taxon>
    </lineage>
</organism>
<comment type="caution">
    <text evidence="1">The sequence shown here is derived from an EMBL/GenBank/DDBJ whole genome shotgun (WGS) entry which is preliminary data.</text>
</comment>
<keyword evidence="2" id="KW-1185">Reference proteome</keyword>
<evidence type="ECO:0000313" key="1">
    <source>
        <dbReference type="EMBL" id="TWH73814.1"/>
    </source>
</evidence>
<protein>
    <recommendedName>
        <fullName evidence="3">Anti-sigma factor</fullName>
    </recommendedName>
</protein>
<dbReference type="EMBL" id="VLKF01000001">
    <property type="protein sequence ID" value="TWH73814.1"/>
    <property type="molecule type" value="Genomic_DNA"/>
</dbReference>
<accession>A0A562ITD1</accession>
<gene>
    <name evidence="1" type="ORF">JD78_02338</name>
</gene>
<evidence type="ECO:0008006" key="3">
    <source>
        <dbReference type="Google" id="ProtNLM"/>
    </source>
</evidence>
<dbReference type="Proteomes" id="UP000321490">
    <property type="component" value="Unassembled WGS sequence"/>
</dbReference>
<proteinExistence type="predicted"/>
<dbReference type="AlphaFoldDB" id="A0A562ITD1"/>
<evidence type="ECO:0000313" key="2">
    <source>
        <dbReference type="Proteomes" id="UP000321490"/>
    </source>
</evidence>
<reference evidence="1 2" key="1">
    <citation type="submission" date="2019-07" db="EMBL/GenBank/DDBJ databases">
        <title>R&amp;d 2014.</title>
        <authorList>
            <person name="Klenk H.-P."/>
        </authorList>
    </citation>
    <scope>NUCLEOTIDE SEQUENCE [LARGE SCALE GENOMIC DNA]</scope>
    <source>
        <strain evidence="1 2">DSM 45764</strain>
    </source>
</reference>